<evidence type="ECO:0000313" key="14">
    <source>
        <dbReference type="Proteomes" id="UP000054630"/>
    </source>
</evidence>
<dbReference type="STRING" id="6336.A0A0V0S0G5"/>
<evidence type="ECO:0000256" key="3">
    <source>
        <dbReference type="ARBA" id="ARBA00006366"/>
    </source>
</evidence>
<dbReference type="OrthoDB" id="295078at2759"/>
<dbReference type="SUPFAM" id="SSF103473">
    <property type="entry name" value="MFS general substrate transporter"/>
    <property type="match status" value="1"/>
</dbReference>
<feature type="transmembrane region" description="Helical" evidence="11">
    <location>
        <begin position="1034"/>
        <end position="1053"/>
    </location>
</feature>
<dbReference type="InterPro" id="IPR009357">
    <property type="entry name" value="Riboflavin_transptr"/>
</dbReference>
<feature type="non-terminal residue" evidence="13">
    <location>
        <position position="1"/>
    </location>
</feature>
<dbReference type="PANTHER" id="PTHR47219">
    <property type="entry name" value="RAB GTPASE-ACTIVATING PROTEIN 1-LIKE"/>
    <property type="match status" value="1"/>
</dbReference>
<dbReference type="PANTHER" id="PTHR47219:SF9">
    <property type="entry name" value="GTPASE ACTIVATING PROTEIN AND CENTROSOME-ASSOCIATED, ISOFORM B"/>
    <property type="match status" value="1"/>
</dbReference>
<dbReference type="Pfam" id="PF06237">
    <property type="entry name" value="SLC52_ribofla_tr"/>
    <property type="match status" value="1"/>
</dbReference>
<organism evidence="13 14">
    <name type="scientific">Trichinella nelsoni</name>
    <dbReference type="NCBI Taxonomy" id="6336"/>
    <lineage>
        <taxon>Eukaryota</taxon>
        <taxon>Metazoa</taxon>
        <taxon>Ecdysozoa</taxon>
        <taxon>Nematoda</taxon>
        <taxon>Enoplea</taxon>
        <taxon>Dorylaimia</taxon>
        <taxon>Trichinellida</taxon>
        <taxon>Trichinellidae</taxon>
        <taxon>Trichinella</taxon>
    </lineage>
</organism>
<evidence type="ECO:0000256" key="7">
    <source>
        <dbReference type="ARBA" id="ARBA00022692"/>
    </source>
</evidence>
<gene>
    <name evidence="13" type="primary">Rabgap1</name>
    <name evidence="13" type="ORF">T07_14055</name>
</gene>
<dbReference type="FunFam" id="1.10.8.270:FF:000001">
    <property type="entry name" value="TBC1 domain family member 1"/>
    <property type="match status" value="1"/>
</dbReference>
<dbReference type="InterPro" id="IPR011993">
    <property type="entry name" value="PH-like_dom_sf"/>
</dbReference>
<dbReference type="GO" id="GO:0031267">
    <property type="term" value="F:small GTPase binding"/>
    <property type="evidence" value="ECO:0007669"/>
    <property type="project" value="TreeGrafter"/>
</dbReference>
<feature type="transmembrane region" description="Helical" evidence="11">
    <location>
        <begin position="1281"/>
        <end position="1302"/>
    </location>
</feature>
<evidence type="ECO:0000256" key="5">
    <source>
        <dbReference type="ARBA" id="ARBA00022468"/>
    </source>
</evidence>
<dbReference type="Gene3D" id="2.30.29.30">
    <property type="entry name" value="Pleckstrin-homology domain (PH domain)/Phosphotyrosine-binding domain (PTB)"/>
    <property type="match status" value="1"/>
</dbReference>
<dbReference type="InterPro" id="IPR035969">
    <property type="entry name" value="Rab-GAP_TBC_sf"/>
</dbReference>
<sequence length="1792" mass="202892">LLIVTNTKKSTATLSIRHTVKVNAVYVEIDHAFRLRLYDLNYLVFEAVFNGLSWYAVSSGNFNEQNHQEFKETLTYYGCSNIVEPKNEFLIREIVRLLGAKDDLQAQVVTVRMPSTCQQSVQFFDNDGNLVDDFPVCRILFCTKMSEQKRCFLAFTFRSPTSVVDESADQCHVLCAPDRATIERVMGEFARIFDNANNGASPHLNTFVAGNCSGVLSFELEGHLNIMERDDKGQLVPSPQEKTCFKLRRGREKHISLLINQVSGPYRLVVKKCFGLLLAAGRNVKHVDMQLLDVQSMRTKENGGYLISAVWDPLSPHFDVLNTETPRETRVYMTVATDIVFCTIPEPLRFVVDCRVRIFDENERFWSWKHRDVCERYYLKVRLCPNGSEAVALDPQDICFESYSQRQRLLSPSSVRRCSKGMLSNLIAPHDENESDSDEPLLSGSGEVKQEYSAAVLAEWNQCLTLWKEDLNQRPDQLTQLICDGVPDPLRGEVWQMLAGCFQQPELSESYPQLLTKECPNEQVIVRDIHRTFPAHDYFKQVGGLGQDALYKISKAYAVYDEEVGYCQGLSFLAASLLLHMSEAEAFCVLVRIMYHYRLRDLFKQGFETLHLRFYQLTRLMQDYLPDLSEHFQEIHIETHMFASQWFLTLFTAKFPLSMGMNTIFHIALALLKASKKELLSLDFEGALKYFRVALPRKYRTEATAKELVQSAVKLRVSVDKVTEYEEDFLELKRQEAEMENPLEHYQKENMKLLADVMRLERENEDLATKLVTSKVNLRKNLDAAEENIESLQVQLEKMTRLCKDLQEDNRNQQEERKRIQEMCHREFARLEEENRRAQNIIYDYKQICSDLSKRLERLQKVHTDVTRQYSDVTSDCDNCSPRLESCRQQAEAELEEAIGTGQNFDSSQLTPSDDLTDQVNLLQLELAHTKLELVQCQCRNQELLHQLNRCSACQEQHKSTWLSKTLNSIKEVAWSPSAAVQKKDKDVILHFQKKGNGLFSSTAFILGNCRNTCCVISNMKEHSRSGTKHWLKFYILVVLFGSCGWITVNSVWVELPFLVNTLPEGWALPSFLALLVQVAILGPALFSLAKRYFAHFPFIQKPAKIIVASIAVDALTSLLLSFLWKETSIVSGVPRSVALLSLFFIHALVDCTSNVLYLPYMYYFHQSFTSMYFVGLGLSGLIPSILSLSQGSGNVNCIFNNSTNSTEAVPVEARFSVTVFFLIICLWVCIGLCAFLLLHILPDATEIQNPNDKTSKTSTAAETDSALLSSQDAHLSRSQCVILLAFTTIVCCLINGVMPTVQSYASLPYGQTVFQMVIVLSSLANPICSYLSFVVPVTSLRIMALLTSIVVIACSYILYLASQSPFGVLKETFVGSFLCVGSFVIATGLCSFLRTIIANRLRKSEVESRLLWCGIFSQLGSFIGAVVMFPLINVYNIFSTAPICPSATVPSLMKMLKEYVKRFEECGFLVKSSKNGRSLGPLGSLLRQNLLAQRHSIQTRNTYDCHPLSPMVKCSTGEIFEMVLRTGELLQSQFSVQRPYSVAVETVNVGSPDAKPLLNSLFGTTSCLHCHVYHLPAPKTVGLAFDKWNRRRSAFWKEISNWSSDFQTALSVDKRCTTIGYCLNLPNDPTLVNKDTPIPVETVSWLEENDTAYIRCSMNVEAALATLLINGLTVVDVNDQKSNLNPPMINLHAALAPYKIVLLNCAHRRLALQSDADDEASSVVKELWQFYRSFGTLRAVVVNAKTAQTGLVQLWHRSYNIVEEVPISHVKPKLAKEMLHTKAVDMEDFIE</sequence>
<dbReference type="Proteomes" id="UP000054630">
    <property type="component" value="Unassembled WGS sequence"/>
</dbReference>
<keyword evidence="10" id="KW-0175">Coiled coil</keyword>
<evidence type="ECO:0000256" key="1">
    <source>
        <dbReference type="ARBA" id="ARBA00000215"/>
    </source>
</evidence>
<name>A0A0V0S0G5_9BILA</name>
<feature type="transmembrane region" description="Helical" evidence="11">
    <location>
        <begin position="1214"/>
        <end position="1239"/>
    </location>
</feature>
<dbReference type="CDD" id="cd06174">
    <property type="entry name" value="MFS"/>
    <property type="match status" value="1"/>
</dbReference>
<evidence type="ECO:0000256" key="2">
    <source>
        <dbReference type="ARBA" id="ARBA00004651"/>
    </source>
</evidence>
<feature type="transmembrane region" description="Helical" evidence="11">
    <location>
        <begin position="1410"/>
        <end position="1433"/>
    </location>
</feature>
<dbReference type="SUPFAM" id="SSF90257">
    <property type="entry name" value="Myosin rod fragments"/>
    <property type="match status" value="1"/>
</dbReference>
<evidence type="ECO:0000256" key="11">
    <source>
        <dbReference type="SAM" id="Phobius"/>
    </source>
</evidence>
<dbReference type="GO" id="GO:0005096">
    <property type="term" value="F:GTPase activator activity"/>
    <property type="evidence" value="ECO:0007669"/>
    <property type="project" value="UniProtKB-KW"/>
</dbReference>
<dbReference type="GO" id="GO:0032217">
    <property type="term" value="F:riboflavin transmembrane transporter activity"/>
    <property type="evidence" value="ECO:0007669"/>
    <property type="project" value="InterPro"/>
</dbReference>
<keyword evidence="4" id="KW-0813">Transport</keyword>
<dbReference type="GO" id="GO:0005886">
    <property type="term" value="C:plasma membrane"/>
    <property type="evidence" value="ECO:0007669"/>
    <property type="project" value="UniProtKB-SubCell"/>
</dbReference>
<feature type="transmembrane region" description="Helical" evidence="11">
    <location>
        <begin position="1106"/>
        <end position="1125"/>
    </location>
</feature>
<keyword evidence="6" id="KW-1003">Cell membrane</keyword>
<keyword evidence="7 11" id="KW-0812">Transmembrane</keyword>
<proteinExistence type="inferred from homology"/>
<evidence type="ECO:0000313" key="13">
    <source>
        <dbReference type="EMBL" id="KRX20235.1"/>
    </source>
</evidence>
<dbReference type="Pfam" id="PF12473">
    <property type="entry name" value="DUF3694"/>
    <property type="match status" value="1"/>
</dbReference>
<evidence type="ECO:0000256" key="8">
    <source>
        <dbReference type="ARBA" id="ARBA00022989"/>
    </source>
</evidence>
<comment type="caution">
    <text evidence="13">The sequence shown here is derived from an EMBL/GenBank/DDBJ whole genome shotgun (WGS) entry which is preliminary data.</text>
</comment>
<dbReference type="Gene3D" id="1.10.472.80">
    <property type="entry name" value="Ypt/Rab-GAP domain of gyp1p, domain 3"/>
    <property type="match status" value="1"/>
</dbReference>
<dbReference type="InterPro" id="IPR022164">
    <property type="entry name" value="Kinesin-like"/>
</dbReference>
<feature type="transmembrane region" description="Helical" evidence="11">
    <location>
        <begin position="1173"/>
        <end position="1194"/>
    </location>
</feature>
<evidence type="ECO:0000256" key="9">
    <source>
        <dbReference type="ARBA" id="ARBA00023136"/>
    </source>
</evidence>
<dbReference type="SUPFAM" id="SSF47923">
    <property type="entry name" value="Ypt/Rab-GAP domain of gyp1p"/>
    <property type="match status" value="2"/>
</dbReference>
<dbReference type="EMBL" id="JYDL01000051">
    <property type="protein sequence ID" value="KRX20235.1"/>
    <property type="molecule type" value="Genomic_DNA"/>
</dbReference>
<feature type="domain" description="Rab-GAP TBC" evidence="12">
    <location>
        <begin position="485"/>
        <end position="675"/>
    </location>
</feature>
<dbReference type="Gene3D" id="1.10.8.270">
    <property type="entry name" value="putative rabgap domain of human tbc1 domain family member 14 like domains"/>
    <property type="match status" value="1"/>
</dbReference>
<dbReference type="InterPro" id="IPR000195">
    <property type="entry name" value="Rab-GAP-TBC_dom"/>
</dbReference>
<protein>
    <submittedName>
        <fullName evidence="13">Rab GTPase-activating protein 1</fullName>
    </submittedName>
</protein>
<evidence type="ECO:0000256" key="4">
    <source>
        <dbReference type="ARBA" id="ARBA00022448"/>
    </source>
</evidence>
<feature type="transmembrane region" description="Helical" evidence="11">
    <location>
        <begin position="1137"/>
        <end position="1161"/>
    </location>
</feature>
<dbReference type="Pfam" id="PF00566">
    <property type="entry name" value="RabGAP-TBC"/>
    <property type="match status" value="1"/>
</dbReference>
<feature type="transmembrane region" description="Helical" evidence="11">
    <location>
        <begin position="1073"/>
        <end position="1094"/>
    </location>
</feature>
<dbReference type="Gene3D" id="1.10.10.750">
    <property type="entry name" value="Ypt/Rab-GAP domain of gyp1p, domain 1"/>
    <property type="match status" value="1"/>
</dbReference>
<keyword evidence="5" id="KW-0343">GTPase activation</keyword>
<dbReference type="SMART" id="SM00164">
    <property type="entry name" value="TBC"/>
    <property type="match status" value="1"/>
</dbReference>
<comment type="similarity">
    <text evidence="3">Belongs to the riboflavin transporter family.</text>
</comment>
<keyword evidence="9 11" id="KW-0472">Membrane</keyword>
<keyword evidence="14" id="KW-1185">Reference proteome</keyword>
<comment type="subcellular location">
    <subcellularLocation>
        <location evidence="2">Cell membrane</location>
        <topology evidence="2">Multi-pass membrane protein</topology>
    </subcellularLocation>
</comment>
<feature type="transmembrane region" description="Helical" evidence="11">
    <location>
        <begin position="1374"/>
        <end position="1398"/>
    </location>
</feature>
<evidence type="ECO:0000259" key="12">
    <source>
        <dbReference type="PROSITE" id="PS50086"/>
    </source>
</evidence>
<dbReference type="InterPro" id="IPR036259">
    <property type="entry name" value="MFS_trans_sf"/>
</dbReference>
<feature type="coiled-coil region" evidence="10">
    <location>
        <begin position="743"/>
        <end position="823"/>
    </location>
</feature>
<reference evidence="13 14" key="1">
    <citation type="submission" date="2015-01" db="EMBL/GenBank/DDBJ databases">
        <title>Evolution of Trichinella species and genotypes.</title>
        <authorList>
            <person name="Korhonen P.K."/>
            <person name="Edoardo P."/>
            <person name="Giuseppe L.R."/>
            <person name="Gasser R.B."/>
        </authorList>
    </citation>
    <scope>NUCLEOTIDE SEQUENCE [LARGE SCALE GENOMIC DNA]</scope>
    <source>
        <strain evidence="13">ISS37</strain>
    </source>
</reference>
<dbReference type="PROSITE" id="PS50086">
    <property type="entry name" value="TBC_RABGAP"/>
    <property type="match status" value="1"/>
</dbReference>
<accession>A0A0V0S0G5</accession>
<feature type="transmembrane region" description="Helical" evidence="11">
    <location>
        <begin position="1314"/>
        <end position="1336"/>
    </location>
</feature>
<dbReference type="InterPro" id="IPR050302">
    <property type="entry name" value="Rab_GAP_TBC_domain"/>
</dbReference>
<comment type="catalytic activity">
    <reaction evidence="1">
        <text>riboflavin(in) = riboflavin(out)</text>
        <dbReference type="Rhea" id="RHEA:35015"/>
        <dbReference type="ChEBI" id="CHEBI:57986"/>
    </reaction>
</comment>
<evidence type="ECO:0000256" key="6">
    <source>
        <dbReference type="ARBA" id="ARBA00022475"/>
    </source>
</evidence>
<feature type="transmembrane region" description="Helical" evidence="11">
    <location>
        <begin position="1343"/>
        <end position="1362"/>
    </location>
</feature>
<keyword evidence="8 11" id="KW-1133">Transmembrane helix</keyword>
<evidence type="ECO:0000256" key="10">
    <source>
        <dbReference type="SAM" id="Coils"/>
    </source>
</evidence>